<feature type="region of interest" description="Disordered" evidence="1">
    <location>
        <begin position="205"/>
        <end position="337"/>
    </location>
</feature>
<proteinExistence type="predicted"/>
<comment type="caution">
    <text evidence="3">The sequence shown here is derived from an EMBL/GenBank/DDBJ whole genome shotgun (WGS) entry which is preliminary data.</text>
</comment>
<dbReference type="PANTHER" id="PTHR28187">
    <property type="entry name" value="PROTEIN RCR1-RELATED"/>
    <property type="match status" value="1"/>
</dbReference>
<feature type="compositionally biased region" description="Polar residues" evidence="1">
    <location>
        <begin position="205"/>
        <end position="220"/>
    </location>
</feature>
<name>A0A9P8P446_9ASCO</name>
<organism evidence="3 4">
    <name type="scientific">Ogataea polymorpha</name>
    <dbReference type="NCBI Taxonomy" id="460523"/>
    <lineage>
        <taxon>Eukaryota</taxon>
        <taxon>Fungi</taxon>
        <taxon>Dikarya</taxon>
        <taxon>Ascomycota</taxon>
        <taxon>Saccharomycotina</taxon>
        <taxon>Pichiomycetes</taxon>
        <taxon>Pichiales</taxon>
        <taxon>Pichiaceae</taxon>
        <taxon>Ogataea</taxon>
    </lineage>
</organism>
<dbReference type="PANTHER" id="PTHR28187:SF1">
    <property type="entry name" value="PROTEIN RCR1-RELATED"/>
    <property type="match status" value="1"/>
</dbReference>
<dbReference type="Pfam" id="PF12273">
    <property type="entry name" value="RCR"/>
    <property type="match status" value="1"/>
</dbReference>
<dbReference type="AlphaFoldDB" id="A0A9P8P446"/>
<feature type="compositionally biased region" description="Polar residues" evidence="1">
    <location>
        <begin position="245"/>
        <end position="267"/>
    </location>
</feature>
<feature type="compositionally biased region" description="Pro residues" evidence="1">
    <location>
        <begin position="322"/>
        <end position="331"/>
    </location>
</feature>
<evidence type="ECO:0000313" key="3">
    <source>
        <dbReference type="EMBL" id="KAH3664690.1"/>
    </source>
</evidence>
<keyword evidence="2" id="KW-0812">Transmembrane</keyword>
<sequence length="337" mass="37590">MSRTQSESQLPSNSRVVIVVTLSCLTLLLILTLAVFWGVQIYSKLVLPLFPRSWSLASATSRHRDLPPSYDETRLSDNPYIYPGIKPSYSIQELKLLRCYLDHKGRLCHVTVAQRIDPQTMKEYDEIQLSEDFLPDYSSDYPFLQPPTPCHNPESSNDGSRYAFFAFLAAIIVIFLIFTCMLNVRRIRRGRTPIISQYLAPPSYYQSQRQNPDSNSVPLPTYTPQPNPNQDIGYYDINGNFIPYSKTSGSGGPNEQSGVNGGSQTAPNPFDHQGTGQTSSPYAQPPATEPISSPEQVYSRPADAETYPTYTSHSSSANPPANYTPPPGPPPTHKKDY</sequence>
<keyword evidence="4" id="KW-1185">Reference proteome</keyword>
<dbReference type="GO" id="GO:0016192">
    <property type="term" value="P:vesicle-mediated transport"/>
    <property type="evidence" value="ECO:0007669"/>
    <property type="project" value="TreeGrafter"/>
</dbReference>
<reference evidence="3" key="2">
    <citation type="submission" date="2021-01" db="EMBL/GenBank/DDBJ databases">
        <authorList>
            <person name="Schikora-Tamarit M.A."/>
        </authorList>
    </citation>
    <scope>NUCLEOTIDE SEQUENCE</scope>
    <source>
        <strain evidence="3">NCAIM Y.01608</strain>
    </source>
</reference>
<dbReference type="EMBL" id="JAEUBD010001178">
    <property type="protein sequence ID" value="KAH3664690.1"/>
    <property type="molecule type" value="Genomic_DNA"/>
</dbReference>
<protein>
    <submittedName>
        <fullName evidence="3">Uncharacterized protein</fullName>
    </submittedName>
</protein>
<keyword evidence="2" id="KW-1133">Transmembrane helix</keyword>
<evidence type="ECO:0000256" key="1">
    <source>
        <dbReference type="SAM" id="MobiDB-lite"/>
    </source>
</evidence>
<dbReference type="InterPro" id="IPR020999">
    <property type="entry name" value="Chitin_synth_reg_RCR"/>
</dbReference>
<accession>A0A9P8P446</accession>
<evidence type="ECO:0000313" key="4">
    <source>
        <dbReference type="Proteomes" id="UP000788993"/>
    </source>
</evidence>
<evidence type="ECO:0000256" key="2">
    <source>
        <dbReference type="SAM" id="Phobius"/>
    </source>
</evidence>
<dbReference type="Proteomes" id="UP000788993">
    <property type="component" value="Unassembled WGS sequence"/>
</dbReference>
<gene>
    <name evidence="3" type="ORF">OGATHE_003505</name>
</gene>
<reference evidence="3" key="1">
    <citation type="journal article" date="2021" name="Open Biol.">
        <title>Shared evolutionary footprints suggest mitochondrial oxidative damage underlies multiple complex I losses in fungi.</title>
        <authorList>
            <person name="Schikora-Tamarit M.A."/>
            <person name="Marcet-Houben M."/>
            <person name="Nosek J."/>
            <person name="Gabaldon T."/>
        </authorList>
    </citation>
    <scope>NUCLEOTIDE SEQUENCE</scope>
    <source>
        <strain evidence="3">NCAIM Y.01608</strain>
    </source>
</reference>
<keyword evidence="2" id="KW-0472">Membrane</keyword>
<feature type="transmembrane region" description="Helical" evidence="2">
    <location>
        <begin position="16"/>
        <end position="39"/>
    </location>
</feature>
<feature type="transmembrane region" description="Helical" evidence="2">
    <location>
        <begin position="162"/>
        <end position="184"/>
    </location>
</feature>